<keyword evidence="6" id="KW-0012">Acyltransferase</keyword>
<dbReference type="GO" id="GO:0008652">
    <property type="term" value="P:amino acid biosynthetic process"/>
    <property type="evidence" value="ECO:0007669"/>
    <property type="project" value="UniProtKB-KW"/>
</dbReference>
<evidence type="ECO:0000256" key="4">
    <source>
        <dbReference type="ARBA" id="ARBA00022605"/>
    </source>
</evidence>
<dbReference type="GO" id="GO:0005737">
    <property type="term" value="C:cytoplasm"/>
    <property type="evidence" value="ECO:0007669"/>
    <property type="project" value="UniProtKB-ARBA"/>
</dbReference>
<dbReference type="InterPro" id="IPR045304">
    <property type="entry name" value="LbH_SAT"/>
</dbReference>
<keyword evidence="5" id="KW-0808">Transferase</keyword>
<dbReference type="AlphaFoldDB" id="A0A7S2PMX6"/>
<dbReference type="EC" id="2.3.1.30" evidence="3"/>
<evidence type="ECO:0000256" key="1">
    <source>
        <dbReference type="ARBA" id="ARBA00004876"/>
    </source>
</evidence>
<evidence type="ECO:0000256" key="6">
    <source>
        <dbReference type="ARBA" id="ARBA00023315"/>
    </source>
</evidence>
<dbReference type="Gene3D" id="2.160.10.10">
    <property type="entry name" value="Hexapeptide repeat proteins"/>
    <property type="match status" value="1"/>
</dbReference>
<dbReference type="FunFam" id="2.160.10.10:FF:000002">
    <property type="entry name" value="Serine acetyltransferase"/>
    <property type="match status" value="1"/>
</dbReference>
<proteinExistence type="inferred from homology"/>
<protein>
    <recommendedName>
        <fullName evidence="3">serine O-acetyltransferase</fullName>
        <ecNumber evidence="3">2.3.1.30</ecNumber>
    </recommendedName>
</protein>
<evidence type="ECO:0000313" key="7">
    <source>
        <dbReference type="EMBL" id="CAD9606613.1"/>
    </source>
</evidence>
<dbReference type="EMBL" id="HBGY01029801">
    <property type="protein sequence ID" value="CAD9606613.1"/>
    <property type="molecule type" value="Transcribed_RNA"/>
</dbReference>
<comment type="similarity">
    <text evidence="2">Belongs to the transferase hexapeptide repeat family.</text>
</comment>
<dbReference type="SUPFAM" id="SSF51161">
    <property type="entry name" value="Trimeric LpxA-like enzymes"/>
    <property type="match status" value="1"/>
</dbReference>
<dbReference type="InterPro" id="IPR042122">
    <property type="entry name" value="Ser_AcTrfase_N_sf"/>
</dbReference>
<comment type="pathway">
    <text evidence="1">Amino-acid biosynthesis; L-cysteine biosynthesis; L-cysteine from L-serine: step 1/2.</text>
</comment>
<keyword evidence="4" id="KW-0028">Amino-acid biosynthesis</keyword>
<organism evidence="7">
    <name type="scientific">Leptocylindrus danicus</name>
    <dbReference type="NCBI Taxonomy" id="163516"/>
    <lineage>
        <taxon>Eukaryota</taxon>
        <taxon>Sar</taxon>
        <taxon>Stramenopiles</taxon>
        <taxon>Ochrophyta</taxon>
        <taxon>Bacillariophyta</taxon>
        <taxon>Coscinodiscophyceae</taxon>
        <taxon>Chaetocerotophycidae</taxon>
        <taxon>Leptocylindrales</taxon>
        <taxon>Leptocylindraceae</taxon>
        <taxon>Leptocylindrus</taxon>
    </lineage>
</organism>
<evidence type="ECO:0000256" key="2">
    <source>
        <dbReference type="ARBA" id="ARBA00007274"/>
    </source>
</evidence>
<accession>A0A7S2PMX6</accession>
<dbReference type="CDD" id="cd03354">
    <property type="entry name" value="LbH_SAT"/>
    <property type="match status" value="1"/>
</dbReference>
<reference evidence="7" key="1">
    <citation type="submission" date="2021-01" db="EMBL/GenBank/DDBJ databases">
        <authorList>
            <person name="Corre E."/>
            <person name="Pelletier E."/>
            <person name="Niang G."/>
            <person name="Scheremetjew M."/>
            <person name="Finn R."/>
            <person name="Kale V."/>
            <person name="Holt S."/>
            <person name="Cochrane G."/>
            <person name="Meng A."/>
            <person name="Brown T."/>
            <person name="Cohen L."/>
        </authorList>
    </citation>
    <scope>NUCLEOTIDE SEQUENCE</scope>
    <source>
        <strain evidence="7">B650</strain>
    </source>
</reference>
<evidence type="ECO:0000256" key="3">
    <source>
        <dbReference type="ARBA" id="ARBA00013266"/>
    </source>
</evidence>
<dbReference type="InterPro" id="IPR011004">
    <property type="entry name" value="Trimer_LpxA-like_sf"/>
</dbReference>
<dbReference type="Gene3D" id="1.10.3130.10">
    <property type="entry name" value="serine acetyltransferase, domain 1"/>
    <property type="match status" value="1"/>
</dbReference>
<dbReference type="PANTHER" id="PTHR42811">
    <property type="entry name" value="SERINE ACETYLTRANSFERASE"/>
    <property type="match status" value="1"/>
</dbReference>
<dbReference type="GO" id="GO:0009001">
    <property type="term" value="F:serine O-acetyltransferase activity"/>
    <property type="evidence" value="ECO:0007669"/>
    <property type="project" value="UniProtKB-EC"/>
</dbReference>
<sequence length="217" mass="23219">MRSPSVGDALTAILFNRGLHALVCHRVSHRLWKADRTGLAKYLQSTVSRIYQADIHPAATFGSGIYMNCGSGIVIGETAVVGDDVSILQSVTLGGTGKERGDRHPKVGRGVILQDGATVLGNIKVGDGAVITAKSIVTKEVPPLARVSGVPAKVRSYREAIADADNLVVGSANDDGEGFEYNNNAVDGDGDEFLERQMQYKYLKRWEAAHDNVDALK</sequence>
<evidence type="ECO:0000256" key="5">
    <source>
        <dbReference type="ARBA" id="ARBA00022679"/>
    </source>
</evidence>
<name>A0A7S2PMX6_9STRA</name>
<gene>
    <name evidence="7" type="ORF">LDAN0321_LOCUS18512</name>
</gene>